<dbReference type="AlphaFoldDB" id="A0AAV9IRA7"/>
<dbReference type="Proteomes" id="UP001301350">
    <property type="component" value="Unassembled WGS sequence"/>
</dbReference>
<name>A0AAV9IRA7_CYACA</name>
<evidence type="ECO:0000256" key="2">
    <source>
        <dbReference type="ARBA" id="ARBA00022532"/>
    </source>
</evidence>
<keyword evidence="6" id="KW-1185">Reference proteome</keyword>
<keyword evidence="2" id="KW-0816">Tricarboxylic acid cycle</keyword>
<dbReference type="GO" id="GO:0006102">
    <property type="term" value="P:isocitrate metabolic process"/>
    <property type="evidence" value="ECO:0007669"/>
    <property type="project" value="TreeGrafter"/>
</dbReference>
<dbReference type="SMART" id="SM01329">
    <property type="entry name" value="Iso_dh"/>
    <property type="match status" value="1"/>
</dbReference>
<accession>A0AAV9IRA7</accession>
<evidence type="ECO:0000313" key="6">
    <source>
        <dbReference type="Proteomes" id="UP001301350"/>
    </source>
</evidence>
<organism evidence="5 6">
    <name type="scientific">Cyanidium caldarium</name>
    <name type="common">Red alga</name>
    <dbReference type="NCBI Taxonomy" id="2771"/>
    <lineage>
        <taxon>Eukaryota</taxon>
        <taxon>Rhodophyta</taxon>
        <taxon>Bangiophyceae</taxon>
        <taxon>Cyanidiales</taxon>
        <taxon>Cyanidiaceae</taxon>
        <taxon>Cyanidium</taxon>
    </lineage>
</organism>
<feature type="region of interest" description="Disordered" evidence="3">
    <location>
        <begin position="20"/>
        <end position="41"/>
    </location>
</feature>
<feature type="domain" description="Isopropylmalate dehydrogenase-like" evidence="4">
    <location>
        <begin position="84"/>
        <end position="404"/>
    </location>
</feature>
<evidence type="ECO:0000256" key="3">
    <source>
        <dbReference type="SAM" id="MobiDB-lite"/>
    </source>
</evidence>
<dbReference type="PANTHER" id="PTHR11835">
    <property type="entry name" value="DECARBOXYLATING DEHYDROGENASES-ISOCITRATE, ISOPROPYLMALATE, TARTRATE"/>
    <property type="match status" value="1"/>
</dbReference>
<dbReference type="GO" id="GO:0004449">
    <property type="term" value="F:isocitrate dehydrogenase (NAD+) activity"/>
    <property type="evidence" value="ECO:0007669"/>
    <property type="project" value="TreeGrafter"/>
</dbReference>
<dbReference type="GO" id="GO:0006099">
    <property type="term" value="P:tricarboxylic acid cycle"/>
    <property type="evidence" value="ECO:0007669"/>
    <property type="project" value="UniProtKB-KW"/>
</dbReference>
<dbReference type="Pfam" id="PF00180">
    <property type="entry name" value="Iso_dh"/>
    <property type="match status" value="1"/>
</dbReference>
<dbReference type="EMBL" id="JANCYW010000002">
    <property type="protein sequence ID" value="KAK4534615.1"/>
    <property type="molecule type" value="Genomic_DNA"/>
</dbReference>
<dbReference type="PANTHER" id="PTHR11835:SF42">
    <property type="entry name" value="ISOCITRATE DEHYDROGENASE [NAD] SUBUNIT BETA, MITOCHONDRIAL"/>
    <property type="match status" value="1"/>
</dbReference>
<comment type="caution">
    <text evidence="5">The sequence shown here is derived from an EMBL/GenBank/DDBJ whole genome shotgun (WGS) entry which is preliminary data.</text>
</comment>
<comment type="similarity">
    <text evidence="1">Belongs to the isocitrate and isopropylmalate dehydrogenases family.</text>
</comment>
<dbReference type="SUPFAM" id="SSF53659">
    <property type="entry name" value="Isocitrate/Isopropylmalate dehydrogenase-like"/>
    <property type="match status" value="1"/>
</dbReference>
<evidence type="ECO:0000259" key="4">
    <source>
        <dbReference type="SMART" id="SM01329"/>
    </source>
</evidence>
<sequence>MQALRQVAAQSLRAARSLRHRPGIATASSRRRLTASPTNAPRSDARALVAPALLEGSHILSPTSIDGDVYNVYPAATPYGDSKIVTLLPGEGIGPECMRSLVAVFEAAEVPIEFDTYDIAEPEKGLPPEVVNAINRNRLVMKGPFHTPYGFRGTSLNILLRRGFDLYANVVHVYPIPGVKAKHDNVDIVFVRENTEGEYSGLEHSAVDGVVESLKIVTEERSTRIAEYAFRYAMRNNRKKVTAVHKANILKSADGLFLECAKGVAAKYPFIEFENMIVDATCMRLVNNPQQFDVVLLPNLYGNIIGSIGTSLGGGTGLFPGANLGPGGAMFEQAVRHAGRGIAGKGIANPTATILAGVMLLRYLKMFDHADFIQDAVHAVYELTDVRTPDLGGTASTEAFTAAVIDFLDEMDADEECDDEDEDEEDKHGS</sequence>
<protein>
    <recommendedName>
        <fullName evidence="4">Isopropylmalate dehydrogenase-like domain-containing protein</fullName>
    </recommendedName>
</protein>
<dbReference type="InterPro" id="IPR024084">
    <property type="entry name" value="IsoPropMal-DH-like_dom"/>
</dbReference>
<dbReference type="GO" id="GO:0005739">
    <property type="term" value="C:mitochondrion"/>
    <property type="evidence" value="ECO:0007669"/>
    <property type="project" value="TreeGrafter"/>
</dbReference>
<dbReference type="Gene3D" id="3.40.718.10">
    <property type="entry name" value="Isopropylmalate Dehydrogenase"/>
    <property type="match status" value="1"/>
</dbReference>
<proteinExistence type="inferred from homology"/>
<reference evidence="5 6" key="1">
    <citation type="submission" date="2022-07" db="EMBL/GenBank/DDBJ databases">
        <title>Genome-wide signatures of adaptation to extreme environments.</title>
        <authorList>
            <person name="Cho C.H."/>
            <person name="Yoon H.S."/>
        </authorList>
    </citation>
    <scope>NUCLEOTIDE SEQUENCE [LARGE SCALE GENOMIC DNA]</scope>
    <source>
        <strain evidence="5 6">DBV 063 E5</strain>
    </source>
</reference>
<evidence type="ECO:0000313" key="5">
    <source>
        <dbReference type="EMBL" id="KAK4534615.1"/>
    </source>
</evidence>
<gene>
    <name evidence="5" type="ORF">CDCA_CDCA02G0640</name>
</gene>
<evidence type="ECO:0000256" key="1">
    <source>
        <dbReference type="ARBA" id="ARBA00007769"/>
    </source>
</evidence>